<dbReference type="EMBL" id="KY457233">
    <property type="protein sequence ID" value="ATY70250.1"/>
    <property type="molecule type" value="Genomic_DNA"/>
</dbReference>
<feature type="transmembrane region" description="Helical" evidence="1">
    <location>
        <begin position="121"/>
        <end position="140"/>
    </location>
</feature>
<dbReference type="OrthoDB" id="17950at10239"/>
<evidence type="ECO:0000313" key="3">
    <source>
        <dbReference type="Proteomes" id="UP000289333"/>
    </source>
</evidence>
<feature type="transmembrane region" description="Helical" evidence="1">
    <location>
        <begin position="95"/>
        <end position="115"/>
    </location>
</feature>
<sequence>MKMSTYKILELYCQATKKSYGLFDHYFYVIDNMEIHMGIYLKGKILPKGTTKGAHLVANYEICQSCYDKIQLDLISNDDIRLFSLYFPILNCESLCRGISVQSVVLMIAIPFILVLVIKGLFLWALVLFLLTAVLLLMYSKYMFSKTEEKKCDHIKDLIYNS</sequence>
<organism evidence="2">
    <name type="scientific">Tomelloso virus</name>
    <dbReference type="NCBI Taxonomy" id="2053981"/>
    <lineage>
        <taxon>Viruses</taxon>
        <taxon>Viruses incertae sedis</taxon>
        <taxon>Naldaviricetes</taxon>
        <taxon>Lefavirales</taxon>
        <taxon>Nudiviridae</taxon>
        <taxon>Alphanudivirus</taxon>
        <taxon>Alphanudivirus alterdromelanogasteris</taxon>
    </lineage>
</organism>
<proteinExistence type="predicted"/>
<name>A0A2H4T2Y1_9VIRU</name>
<dbReference type="RefSeq" id="YP_009553380.1">
    <property type="nucleotide sequence ID" value="NC_040789.1"/>
</dbReference>
<keyword evidence="1" id="KW-0472">Membrane</keyword>
<dbReference type="Proteomes" id="UP000289333">
    <property type="component" value="Segment"/>
</dbReference>
<keyword evidence="1" id="KW-0812">Transmembrane</keyword>
<dbReference type="KEGG" id="vg:41701409"/>
<dbReference type="InterPro" id="IPR008563">
    <property type="entry name" value="AcMNPV_AC81"/>
</dbReference>
<protein>
    <submittedName>
        <fullName evidence="2">Ac81-like protein</fullName>
    </submittedName>
</protein>
<reference evidence="2" key="1">
    <citation type="journal article" date="2021" name="Virus">
        <title>The discovery, distribution and diversity of DNA viruses associated with Drosophila melanogaster in Europe.</title>
        <authorList>
            <person name="Wallace M.A."/>
            <person name="Coffman K.A."/>
            <person name="Gilbert C."/>
            <person name="Ravindran S."/>
            <person name="Albery G.F."/>
            <person name="Abbott J."/>
            <person name="Argyridou E."/>
            <person name="Bellosta P."/>
            <person name="Betancourt A.J."/>
            <person name="Colinet H."/>
            <person name="Eric K."/>
            <person name="Glaser-Schmitt A."/>
            <person name="Grath S."/>
            <person name="Jelic M."/>
            <person name="Kankare M."/>
            <person name="Kozeretska I."/>
            <person name="Loeschcke V."/>
            <person name="Montchamp-Moreau C."/>
            <person name="Ometto L."/>
            <person name="Onder B.S."/>
            <person name="Orengo D.J."/>
            <person name="Parsch J."/>
            <person name="Pascual M."/>
            <person name="Patenkovic A."/>
            <person name="Puerma E."/>
            <person name="Ritchie M.G."/>
            <person name="Rota-Stabelli O."/>
            <person name="Schou M.F."/>
            <person name="Serga S.V."/>
            <person name="Stamenkovic-Radak M."/>
            <person name="Tanaskovic M."/>
            <person name="Veselinovic M.S."/>
            <person name="Vieira J."/>
            <person name="Vieira C.P."/>
            <person name="Kapun M."/>
            <person name="Flatt T."/>
            <person name="Gonzalez J."/>
            <person name="Staubach F."/>
            <person name="Obbard D.J."/>
        </authorList>
    </citation>
    <scope>NUCLEOTIDE SEQUENCE</scope>
    <source>
        <strain evidence="2">DrosEU28 Tomelloso 2015</strain>
    </source>
</reference>
<evidence type="ECO:0000256" key="1">
    <source>
        <dbReference type="SAM" id="Phobius"/>
    </source>
</evidence>
<keyword evidence="1" id="KW-1133">Transmembrane helix</keyword>
<accession>A0A2H4T2Y1</accession>
<dbReference type="GeneID" id="41701409"/>
<keyword evidence="3" id="KW-1185">Reference proteome</keyword>
<evidence type="ECO:0000313" key="2">
    <source>
        <dbReference type="EMBL" id="ATY70250.1"/>
    </source>
</evidence>
<dbReference type="Pfam" id="PF05820">
    <property type="entry name" value="Ac81"/>
    <property type="match status" value="1"/>
</dbReference>